<protein>
    <submittedName>
        <fullName evidence="1">Uncharacterized protein</fullName>
    </submittedName>
</protein>
<proteinExistence type="predicted"/>
<dbReference type="Proteomes" id="UP000661112">
    <property type="component" value="Unassembled WGS sequence"/>
</dbReference>
<accession>A0ABR8D3V4</accession>
<reference evidence="1 2" key="1">
    <citation type="journal article" date="2020" name="ISME J.">
        <title>Comparative genomics reveals insights into cyanobacterial evolution and habitat adaptation.</title>
        <authorList>
            <person name="Chen M.Y."/>
            <person name="Teng W.K."/>
            <person name="Zhao L."/>
            <person name="Hu C.X."/>
            <person name="Zhou Y.K."/>
            <person name="Han B.P."/>
            <person name="Song L.R."/>
            <person name="Shu W.S."/>
        </authorList>
    </citation>
    <scope>NUCLEOTIDE SEQUENCE [LARGE SCALE GENOMIC DNA]</scope>
    <source>
        <strain evidence="1 2">FACHB-119</strain>
    </source>
</reference>
<organism evidence="1 2">
    <name type="scientific">Anabaena azotica FACHB-119</name>
    <dbReference type="NCBI Taxonomy" id="947527"/>
    <lineage>
        <taxon>Bacteria</taxon>
        <taxon>Bacillati</taxon>
        <taxon>Cyanobacteriota</taxon>
        <taxon>Cyanophyceae</taxon>
        <taxon>Nostocales</taxon>
        <taxon>Nostocaceae</taxon>
        <taxon>Anabaena</taxon>
        <taxon>Anabaena azotica</taxon>
    </lineage>
</organism>
<comment type="caution">
    <text evidence="1">The sequence shown here is derived from an EMBL/GenBank/DDBJ whole genome shotgun (WGS) entry which is preliminary data.</text>
</comment>
<name>A0ABR8D3V4_9NOST</name>
<dbReference type="RefSeq" id="WP_190473476.1">
    <property type="nucleotide sequence ID" value="NZ_JACJSG010000018.1"/>
</dbReference>
<sequence length="82" mass="9396">MEIKEKIAFTGLPLAVYREIAAHLRQVEGVDVSFIPQSSSQFDYYQSQIDSISLCWTENANSESRQLVEQILTYYKNLYGVA</sequence>
<evidence type="ECO:0000313" key="1">
    <source>
        <dbReference type="EMBL" id="MBD2501839.1"/>
    </source>
</evidence>
<evidence type="ECO:0000313" key="2">
    <source>
        <dbReference type="Proteomes" id="UP000661112"/>
    </source>
</evidence>
<gene>
    <name evidence="1" type="ORF">H6G83_14710</name>
</gene>
<dbReference type="EMBL" id="JACJSG010000018">
    <property type="protein sequence ID" value="MBD2501839.1"/>
    <property type="molecule type" value="Genomic_DNA"/>
</dbReference>
<keyword evidence="2" id="KW-1185">Reference proteome</keyword>